<evidence type="ECO:0000313" key="2">
    <source>
        <dbReference type="Proteomes" id="UP000193685"/>
    </source>
</evidence>
<organism evidence="1 2">
    <name type="scientific">Protomyces lactucae-debilis</name>
    <dbReference type="NCBI Taxonomy" id="2754530"/>
    <lineage>
        <taxon>Eukaryota</taxon>
        <taxon>Fungi</taxon>
        <taxon>Dikarya</taxon>
        <taxon>Ascomycota</taxon>
        <taxon>Taphrinomycotina</taxon>
        <taxon>Taphrinomycetes</taxon>
        <taxon>Taphrinales</taxon>
        <taxon>Protomycetaceae</taxon>
        <taxon>Protomyces</taxon>
    </lineage>
</organism>
<name>A0A1Y2FQY7_PROLT</name>
<keyword evidence="2" id="KW-1185">Reference proteome</keyword>
<dbReference type="RefSeq" id="XP_040727593.1">
    <property type="nucleotide sequence ID" value="XM_040870970.1"/>
</dbReference>
<dbReference type="Proteomes" id="UP000193685">
    <property type="component" value="Unassembled WGS sequence"/>
</dbReference>
<dbReference type="InterPro" id="IPR016181">
    <property type="entry name" value="Acyl_CoA_acyltransferase"/>
</dbReference>
<dbReference type="EMBL" id="MCFI01000003">
    <property type="protein sequence ID" value="ORY86411.1"/>
    <property type="molecule type" value="Genomic_DNA"/>
</dbReference>
<dbReference type="STRING" id="56484.A0A1Y2FQY7"/>
<dbReference type="InterPro" id="IPR052742">
    <property type="entry name" value="Mito_N-acetyltransferase"/>
</dbReference>
<protein>
    <recommendedName>
        <fullName evidence="3">N-acetyltransferase domain-containing protein</fullName>
    </recommendedName>
</protein>
<dbReference type="AlphaFoldDB" id="A0A1Y2FQY7"/>
<comment type="caution">
    <text evidence="1">The sequence shown here is derived from an EMBL/GenBank/DDBJ whole genome shotgun (WGS) entry which is preliminary data.</text>
</comment>
<dbReference type="Gene3D" id="3.40.630.30">
    <property type="match status" value="1"/>
</dbReference>
<gene>
    <name evidence="1" type="ORF">BCR37DRAFT_391186</name>
</gene>
<dbReference type="OrthoDB" id="10264707at2759"/>
<dbReference type="PANTHER" id="PTHR43138:SF1">
    <property type="entry name" value="N-ACETYLTRANSFERASE ACA1"/>
    <property type="match status" value="1"/>
</dbReference>
<dbReference type="PANTHER" id="PTHR43138">
    <property type="entry name" value="ACETYLTRANSFERASE, GNAT FAMILY"/>
    <property type="match status" value="1"/>
</dbReference>
<reference evidence="1 2" key="1">
    <citation type="submission" date="2016-07" db="EMBL/GenBank/DDBJ databases">
        <title>Pervasive Adenine N6-methylation of Active Genes in Fungi.</title>
        <authorList>
            <consortium name="DOE Joint Genome Institute"/>
            <person name="Mondo S.J."/>
            <person name="Dannebaum R.O."/>
            <person name="Kuo R.C."/>
            <person name="Labutti K."/>
            <person name="Haridas S."/>
            <person name="Kuo A."/>
            <person name="Salamov A."/>
            <person name="Ahrendt S.R."/>
            <person name="Lipzen A."/>
            <person name="Sullivan W."/>
            <person name="Andreopoulos W.B."/>
            <person name="Clum A."/>
            <person name="Lindquist E."/>
            <person name="Daum C."/>
            <person name="Ramamoorthy G.K."/>
            <person name="Gryganskyi A."/>
            <person name="Culley D."/>
            <person name="Magnuson J.K."/>
            <person name="James T.Y."/>
            <person name="O'Malley M.A."/>
            <person name="Stajich J.E."/>
            <person name="Spatafora J.W."/>
            <person name="Visel A."/>
            <person name="Grigoriev I.V."/>
        </authorList>
    </citation>
    <scope>NUCLEOTIDE SEQUENCE [LARGE SCALE GENOMIC DNA]</scope>
    <source>
        <strain evidence="1 2">12-1054</strain>
    </source>
</reference>
<dbReference type="SUPFAM" id="SSF55729">
    <property type="entry name" value="Acyl-CoA N-acyltransferases (Nat)"/>
    <property type="match status" value="1"/>
</dbReference>
<proteinExistence type="predicted"/>
<sequence>MTADGEDPHNEHFDQSSFKEYWFKYNAVLLLATSPALDHDRDWQQDVLGTYYIKPNYIGHCGHICNAGFLVPITKRNAGYGKVLAKSYPHFASRLKYRSSVFNLVFESNVASTRLWDQLGYKRAGRIEDAIVIKGESTAAIVYQGNFLDGSVATTFNG</sequence>
<dbReference type="GO" id="GO:0005634">
    <property type="term" value="C:nucleus"/>
    <property type="evidence" value="ECO:0007669"/>
    <property type="project" value="TreeGrafter"/>
</dbReference>
<evidence type="ECO:0000313" key="1">
    <source>
        <dbReference type="EMBL" id="ORY86411.1"/>
    </source>
</evidence>
<evidence type="ECO:0008006" key="3">
    <source>
        <dbReference type="Google" id="ProtNLM"/>
    </source>
</evidence>
<dbReference type="GeneID" id="63787569"/>
<accession>A0A1Y2FQY7</accession>